<keyword evidence="2" id="KW-1185">Reference proteome</keyword>
<gene>
    <name evidence="1" type="ORF">EQM06_03410</name>
</gene>
<dbReference type="AlphaFoldDB" id="A0A410PTU9"/>
<accession>A0A410PTU9</accession>
<evidence type="ECO:0000313" key="2">
    <source>
        <dbReference type="Proteomes" id="UP000287601"/>
    </source>
</evidence>
<dbReference type="KEGG" id="amij:EQM06_03410"/>
<organism evidence="1 2">
    <name type="scientific">Aminipila luticellarii</name>
    <dbReference type="NCBI Taxonomy" id="2507160"/>
    <lineage>
        <taxon>Bacteria</taxon>
        <taxon>Bacillati</taxon>
        <taxon>Bacillota</taxon>
        <taxon>Clostridia</taxon>
        <taxon>Peptostreptococcales</taxon>
        <taxon>Anaerovoracaceae</taxon>
        <taxon>Aminipila</taxon>
    </lineage>
</organism>
<protein>
    <submittedName>
        <fullName evidence="1">Uncharacterized protein</fullName>
    </submittedName>
</protein>
<reference evidence="1 2" key="1">
    <citation type="submission" date="2019-01" db="EMBL/GenBank/DDBJ databases">
        <title>Draft genomes of a novel of Aminipila strains.</title>
        <authorList>
            <person name="Ma S."/>
        </authorList>
    </citation>
    <scope>NUCLEOTIDE SEQUENCE [LARGE SCALE GENOMIC DNA]</scope>
    <source>
        <strain evidence="2">JN-39</strain>
    </source>
</reference>
<sequence>MIGILFVFILFIKLTGVGSWKIILNQILSAYIDVKRLHPNLSDKDVFMRILDERYKTERYRAKKEKAKRMIQKEIEEGRSILNQYSLPILIYISLIIEKNKILNRALSAQEVLTIIRAELRRQGFFDCNMEEII</sequence>
<evidence type="ECO:0000313" key="1">
    <source>
        <dbReference type="EMBL" id="QAT42355.1"/>
    </source>
</evidence>
<proteinExistence type="predicted"/>
<dbReference type="EMBL" id="CP035281">
    <property type="protein sequence ID" value="QAT42355.1"/>
    <property type="molecule type" value="Genomic_DNA"/>
</dbReference>
<name>A0A410PTU9_9FIRM</name>
<dbReference type="Proteomes" id="UP000287601">
    <property type="component" value="Chromosome"/>
</dbReference>